<reference evidence="1 2" key="1">
    <citation type="journal article" date="2003" name="Lancet">
        <title>Genome sequence of Vibrio parahaemolyticus: a pathogenic mechanism distinct from that of V. cholerae.</title>
        <authorList>
            <person name="Makino K."/>
            <person name="Oshima K."/>
            <person name="Kurokawa K."/>
            <person name="Yokoyama K."/>
            <person name="Uda T."/>
            <person name="Tagomori K."/>
            <person name="Iijima Y."/>
            <person name="Najima M."/>
            <person name="Nakano M."/>
            <person name="Yamashita A."/>
            <person name="Kubota Y."/>
            <person name="Kimura S."/>
            <person name="Yasunaga T."/>
            <person name="Honda T."/>
            <person name="Shinagawa H."/>
            <person name="Hattori M."/>
            <person name="Iida T."/>
        </authorList>
    </citation>
    <scope>NUCLEOTIDE SEQUENCE [LARGE SCALE GENOMIC DNA]</scope>
    <source>
        <strain evidence="2">RIMD 2210633</strain>
    </source>
</reference>
<sequence length="34" mass="3918">MREWHDYENQTVSDDFICSVGGFELARNAKKASI</sequence>
<dbReference type="EMBL" id="BA000032">
    <property type="protein sequence ID" value="BAC61987.1"/>
    <property type="molecule type" value="Genomic_DNA"/>
</dbReference>
<evidence type="ECO:0000313" key="1">
    <source>
        <dbReference type="EMBL" id="BAC61987.1"/>
    </source>
</evidence>
<proteinExistence type="predicted"/>
<dbReference type="Proteomes" id="UP000002493">
    <property type="component" value="Chromosome 2"/>
</dbReference>
<dbReference type="HOGENOM" id="CLU_3376676_0_0_6"/>
<dbReference type="AlphaFoldDB" id="Q87IG2"/>
<evidence type="ECO:0000313" key="2">
    <source>
        <dbReference type="Proteomes" id="UP000002493"/>
    </source>
</evidence>
<protein>
    <submittedName>
        <fullName evidence="1">Uncharacterized protein</fullName>
    </submittedName>
</protein>
<dbReference type="KEGG" id="vpa:VPA0644"/>
<accession>Q87IG2</accession>
<organism evidence="1 2">
    <name type="scientific">Vibrio parahaemolyticus serotype O3:K6 (strain RIMD 2210633)</name>
    <dbReference type="NCBI Taxonomy" id="223926"/>
    <lineage>
        <taxon>Bacteria</taxon>
        <taxon>Pseudomonadati</taxon>
        <taxon>Pseudomonadota</taxon>
        <taxon>Gammaproteobacteria</taxon>
        <taxon>Vibrionales</taxon>
        <taxon>Vibrionaceae</taxon>
        <taxon>Vibrio</taxon>
    </lineage>
</organism>
<name>Q87IG2_VIBPA</name>
<gene>
    <name evidence="1" type="ordered locus">VPA0644</name>
</gene>